<dbReference type="RefSeq" id="WP_111063207.1">
    <property type="nucleotide sequence ID" value="NZ_JBHUCU010000032.1"/>
</dbReference>
<gene>
    <name evidence="2" type="ORF">DNU06_10085</name>
</gene>
<dbReference type="EMBL" id="QKSB01000005">
    <property type="protein sequence ID" value="PZE17083.1"/>
    <property type="molecule type" value="Genomic_DNA"/>
</dbReference>
<keyword evidence="3" id="KW-1185">Reference proteome</keyword>
<reference evidence="2 3" key="1">
    <citation type="submission" date="2018-06" db="EMBL/GenBank/DDBJ databases">
        <title>The draft genome sequence of Crocinitomix sp. SM1701.</title>
        <authorList>
            <person name="Zhang X."/>
        </authorList>
    </citation>
    <scope>NUCLEOTIDE SEQUENCE [LARGE SCALE GENOMIC DNA]</scope>
    <source>
        <strain evidence="2 3">SM1701</strain>
    </source>
</reference>
<dbReference type="OrthoDB" id="7503989at2"/>
<dbReference type="AlphaFoldDB" id="A0A2W1ND96"/>
<protein>
    <recommendedName>
        <fullName evidence="1">DUF6998 domain-containing protein</fullName>
    </recommendedName>
</protein>
<dbReference type="Proteomes" id="UP000249248">
    <property type="component" value="Unassembled WGS sequence"/>
</dbReference>
<dbReference type="InterPro" id="IPR054267">
    <property type="entry name" value="DUF6998"/>
</dbReference>
<sequence>MEEIKQLLEITRSLQEKYGRKFTLDGKLVGDIGEVLTAEAYNLTLFSENEPIHDAITIDGLKRIQIKASFKNYSYFPSAKSKIPDYFLSVNILENGELEELFNGPGQFIYDKYIIGRNLKPTRETFYNLSKGVLIKLNAEVPEKDKIKRVK</sequence>
<name>A0A2W1ND96_9FLAO</name>
<dbReference type="Pfam" id="PF22522">
    <property type="entry name" value="DUF6998"/>
    <property type="match status" value="1"/>
</dbReference>
<evidence type="ECO:0000313" key="2">
    <source>
        <dbReference type="EMBL" id="PZE17083.1"/>
    </source>
</evidence>
<proteinExistence type="predicted"/>
<organism evidence="2 3">
    <name type="scientific">Putridiphycobacter roseus</name>
    <dbReference type="NCBI Taxonomy" id="2219161"/>
    <lineage>
        <taxon>Bacteria</taxon>
        <taxon>Pseudomonadati</taxon>
        <taxon>Bacteroidota</taxon>
        <taxon>Flavobacteriia</taxon>
        <taxon>Flavobacteriales</taxon>
        <taxon>Crocinitomicaceae</taxon>
        <taxon>Putridiphycobacter</taxon>
    </lineage>
</organism>
<feature type="domain" description="DUF6998" evidence="1">
    <location>
        <begin position="5"/>
        <end position="147"/>
    </location>
</feature>
<comment type="caution">
    <text evidence="2">The sequence shown here is derived from an EMBL/GenBank/DDBJ whole genome shotgun (WGS) entry which is preliminary data.</text>
</comment>
<evidence type="ECO:0000313" key="3">
    <source>
        <dbReference type="Proteomes" id="UP000249248"/>
    </source>
</evidence>
<accession>A0A2W1ND96</accession>
<evidence type="ECO:0000259" key="1">
    <source>
        <dbReference type="Pfam" id="PF22522"/>
    </source>
</evidence>